<evidence type="ECO:0000313" key="1">
    <source>
        <dbReference type="EMBL" id="KAF2751694.1"/>
    </source>
</evidence>
<accession>A0A6A6VPJ4</accession>
<organism evidence="1 2">
    <name type="scientific">Sporormia fimetaria CBS 119925</name>
    <dbReference type="NCBI Taxonomy" id="1340428"/>
    <lineage>
        <taxon>Eukaryota</taxon>
        <taxon>Fungi</taxon>
        <taxon>Dikarya</taxon>
        <taxon>Ascomycota</taxon>
        <taxon>Pezizomycotina</taxon>
        <taxon>Dothideomycetes</taxon>
        <taxon>Pleosporomycetidae</taxon>
        <taxon>Pleosporales</taxon>
        <taxon>Sporormiaceae</taxon>
        <taxon>Sporormia</taxon>
    </lineage>
</organism>
<name>A0A6A6VPJ4_9PLEO</name>
<reference evidence="1" key="1">
    <citation type="journal article" date="2020" name="Stud. Mycol.">
        <title>101 Dothideomycetes genomes: a test case for predicting lifestyles and emergence of pathogens.</title>
        <authorList>
            <person name="Haridas S."/>
            <person name="Albert R."/>
            <person name="Binder M."/>
            <person name="Bloem J."/>
            <person name="Labutti K."/>
            <person name="Salamov A."/>
            <person name="Andreopoulos B."/>
            <person name="Baker S."/>
            <person name="Barry K."/>
            <person name="Bills G."/>
            <person name="Bluhm B."/>
            <person name="Cannon C."/>
            <person name="Castanera R."/>
            <person name="Culley D."/>
            <person name="Daum C."/>
            <person name="Ezra D."/>
            <person name="Gonzalez J."/>
            <person name="Henrissat B."/>
            <person name="Kuo A."/>
            <person name="Liang C."/>
            <person name="Lipzen A."/>
            <person name="Lutzoni F."/>
            <person name="Magnuson J."/>
            <person name="Mondo S."/>
            <person name="Nolan M."/>
            <person name="Ohm R."/>
            <person name="Pangilinan J."/>
            <person name="Park H.-J."/>
            <person name="Ramirez L."/>
            <person name="Alfaro M."/>
            <person name="Sun H."/>
            <person name="Tritt A."/>
            <person name="Yoshinaga Y."/>
            <person name="Zwiers L.-H."/>
            <person name="Turgeon B."/>
            <person name="Goodwin S."/>
            <person name="Spatafora J."/>
            <person name="Crous P."/>
            <person name="Grigoriev I."/>
        </authorList>
    </citation>
    <scope>NUCLEOTIDE SEQUENCE</scope>
    <source>
        <strain evidence="1">CBS 119925</strain>
    </source>
</reference>
<protein>
    <submittedName>
        <fullName evidence="1">Uncharacterized protein</fullName>
    </submittedName>
</protein>
<dbReference type="AlphaFoldDB" id="A0A6A6VPJ4"/>
<dbReference type="EMBL" id="MU006561">
    <property type="protein sequence ID" value="KAF2751694.1"/>
    <property type="molecule type" value="Genomic_DNA"/>
</dbReference>
<proteinExistence type="predicted"/>
<keyword evidence="2" id="KW-1185">Reference proteome</keyword>
<sequence length="234" mass="25365">MAPDARRGHIISEAMVFEGNAAIVLKVAFSLPPPPPTRHHVRPDAARCERAMVGHGRSSVARERSSGPCSTEAARSLVVRGGKRKANNKHLNTRQRSTSGDSWRRRACRSISQLWKCDGRCRFESSVQSMCRDRADADYFIVCCASSRSLVHQGIAAANTWVGHHTGAMASRINAAERREPCCKARGCAIVGPERVGVCQAISPCRLAAGLGRGLGPPGEQSILDWQFLGPKDL</sequence>
<dbReference type="Proteomes" id="UP000799440">
    <property type="component" value="Unassembled WGS sequence"/>
</dbReference>
<gene>
    <name evidence="1" type="ORF">M011DRAFT_2575</name>
</gene>
<evidence type="ECO:0000313" key="2">
    <source>
        <dbReference type="Proteomes" id="UP000799440"/>
    </source>
</evidence>